<dbReference type="SUPFAM" id="SSF48256">
    <property type="entry name" value="Citrate synthase"/>
    <property type="match status" value="1"/>
</dbReference>
<feature type="active site" evidence="6">
    <location>
        <position position="334"/>
    </location>
</feature>
<gene>
    <name evidence="7" type="ORF">GND95_07250</name>
</gene>
<organism evidence="7 8">
    <name type="scientific">Defluviitalea raffinosedens</name>
    <dbReference type="NCBI Taxonomy" id="1450156"/>
    <lineage>
        <taxon>Bacteria</taxon>
        <taxon>Bacillati</taxon>
        <taxon>Bacillota</taxon>
        <taxon>Clostridia</taxon>
        <taxon>Lachnospirales</taxon>
        <taxon>Defluviitaleaceae</taxon>
        <taxon>Defluviitalea</taxon>
    </lineage>
</organism>
<dbReference type="Pfam" id="PF00285">
    <property type="entry name" value="Citrate_synt"/>
    <property type="match status" value="1"/>
</dbReference>
<dbReference type="PANTHER" id="PTHR11739:SF4">
    <property type="entry name" value="CITRATE SYNTHASE, PEROXISOMAL"/>
    <property type="match status" value="1"/>
</dbReference>
<comment type="catalytic activity">
    <reaction evidence="4">
        <text>oxaloacetate + acetyl-CoA + H2O = citrate + CoA + H(+)</text>
        <dbReference type="Rhea" id="RHEA:16845"/>
        <dbReference type="ChEBI" id="CHEBI:15377"/>
        <dbReference type="ChEBI" id="CHEBI:15378"/>
        <dbReference type="ChEBI" id="CHEBI:16452"/>
        <dbReference type="ChEBI" id="CHEBI:16947"/>
        <dbReference type="ChEBI" id="CHEBI:57287"/>
        <dbReference type="ChEBI" id="CHEBI:57288"/>
        <dbReference type="EC" id="2.3.3.16"/>
    </reaction>
</comment>
<dbReference type="RefSeq" id="WP_158740192.1">
    <property type="nucleotide sequence ID" value="NZ_JAFBEP010000002.1"/>
</dbReference>
<dbReference type="AlphaFoldDB" id="A0A7C8LCJ8"/>
<evidence type="ECO:0000256" key="4">
    <source>
        <dbReference type="ARBA" id="ARBA00049288"/>
    </source>
</evidence>
<dbReference type="GO" id="GO:0005975">
    <property type="term" value="P:carbohydrate metabolic process"/>
    <property type="evidence" value="ECO:0007669"/>
    <property type="project" value="TreeGrafter"/>
</dbReference>
<dbReference type="PRINTS" id="PR00143">
    <property type="entry name" value="CITRTSNTHASE"/>
</dbReference>
<evidence type="ECO:0000256" key="1">
    <source>
        <dbReference type="ARBA" id="ARBA00005163"/>
    </source>
</evidence>
<accession>A0A7C8LCJ8</accession>
<reference evidence="7 8" key="1">
    <citation type="submission" date="2019-12" db="EMBL/GenBank/DDBJ databases">
        <title>Defluviitalea raffinosedens, isolated from a biogas fermenter, genome sequencing and characterization.</title>
        <authorList>
            <person name="Rettenmaier R."/>
            <person name="Schneider M."/>
            <person name="Neuhaus K."/>
            <person name="Liebl W."/>
            <person name="Zverlov V."/>
        </authorList>
    </citation>
    <scope>NUCLEOTIDE SEQUENCE [LARGE SCALE GENOMIC DNA]</scope>
    <source>
        <strain evidence="7 8">249c-K6</strain>
    </source>
</reference>
<dbReference type="InterPro" id="IPR024176">
    <property type="entry name" value="Citrate_synthase_bac-typ"/>
</dbReference>
<comment type="similarity">
    <text evidence="2 5">Belongs to the citrate synthase family.</text>
</comment>
<dbReference type="InterPro" id="IPR016142">
    <property type="entry name" value="Citrate_synth-like_lrg_a-sub"/>
</dbReference>
<dbReference type="NCBIfam" id="NF010635">
    <property type="entry name" value="PRK14032.1"/>
    <property type="match status" value="1"/>
</dbReference>
<dbReference type="GO" id="GO:0006099">
    <property type="term" value="P:tricarboxylic acid cycle"/>
    <property type="evidence" value="ECO:0007669"/>
    <property type="project" value="UniProtKB-UniPathway"/>
</dbReference>
<dbReference type="InterPro" id="IPR036969">
    <property type="entry name" value="Citrate_synthase_sf"/>
</dbReference>
<evidence type="ECO:0000313" key="8">
    <source>
        <dbReference type="Proteomes" id="UP000483018"/>
    </source>
</evidence>
<dbReference type="Gene3D" id="1.10.230.10">
    <property type="entry name" value="Cytochrome P450-Terp, domain 2"/>
    <property type="match status" value="1"/>
</dbReference>
<sequence>MINLKLSDLEKDKLIKELSTKAKEANYINPELYTKYEVKRGLRDISGKGVLAGLTEVGEVHAYILDENELIPVPGRLSYRGIDVKEITEGFLKEGRYGFEETAYLLLCGTLPNQSVLGQFKDLISDAQSSKAEFARKTVLHLPSKDIMNVLGRGVLTLYSIDPNPDDISIENVLRQSIELLASVPMLAVYGYQTYVHQFFNKSLVLHTPQPELSIAENILYMLRPDSKYSPLEATLLDLSLVIHAEHGGGNNSTFTTHVVTSTGTDTYSAIAAAIGSLKGPRHGGANIKVRHMFKDLKEKIQDWNDDEAIKDYLTKLLNKEGFDRSGLIYGVGHAVYSISDPRAEILKSYAEALAQEKHFEDEFNLYKKVEKLAPEVIEKHRKMYKGVCANVDFYSGFIYEMLGIPEELYTPIFAISRVAGWCAHRLEELTNAGKIVRPAFKSVAPKREYIPIEKR</sequence>
<evidence type="ECO:0000256" key="5">
    <source>
        <dbReference type="PIRNR" id="PIRNR001369"/>
    </source>
</evidence>
<dbReference type="GO" id="GO:0005829">
    <property type="term" value="C:cytosol"/>
    <property type="evidence" value="ECO:0007669"/>
    <property type="project" value="TreeGrafter"/>
</dbReference>
<protein>
    <recommendedName>
        <fullName evidence="5">Citrate synthase</fullName>
    </recommendedName>
</protein>
<evidence type="ECO:0000313" key="7">
    <source>
        <dbReference type="EMBL" id="KAE9634461.1"/>
    </source>
</evidence>
<name>A0A7C8LCJ8_9FIRM</name>
<keyword evidence="8" id="KW-1185">Reference proteome</keyword>
<dbReference type="InterPro" id="IPR016143">
    <property type="entry name" value="Citrate_synth-like_sm_a-sub"/>
</dbReference>
<comment type="caution">
    <text evidence="7">The sequence shown here is derived from an EMBL/GenBank/DDBJ whole genome shotgun (WGS) entry which is preliminary data.</text>
</comment>
<feature type="active site" evidence="6">
    <location>
        <position position="393"/>
    </location>
</feature>
<dbReference type="EMBL" id="WSLF01000005">
    <property type="protein sequence ID" value="KAE9634461.1"/>
    <property type="molecule type" value="Genomic_DNA"/>
</dbReference>
<dbReference type="Proteomes" id="UP000483018">
    <property type="component" value="Unassembled WGS sequence"/>
</dbReference>
<evidence type="ECO:0000256" key="3">
    <source>
        <dbReference type="ARBA" id="ARBA00022679"/>
    </source>
</evidence>
<dbReference type="PANTHER" id="PTHR11739">
    <property type="entry name" value="CITRATE SYNTHASE"/>
    <property type="match status" value="1"/>
</dbReference>
<keyword evidence="3 5" id="KW-0808">Transferase</keyword>
<dbReference type="PIRSF" id="PIRSF001369">
    <property type="entry name" value="Citrate_synth"/>
    <property type="match status" value="1"/>
</dbReference>
<dbReference type="GO" id="GO:0036440">
    <property type="term" value="F:citrate synthase activity"/>
    <property type="evidence" value="ECO:0007669"/>
    <property type="project" value="UniProtKB-EC"/>
</dbReference>
<evidence type="ECO:0000256" key="6">
    <source>
        <dbReference type="PIRSR" id="PIRSR001369-1"/>
    </source>
</evidence>
<dbReference type="UniPathway" id="UPA00223"/>
<comment type="pathway">
    <text evidence="1">Carbohydrate metabolism; tricarboxylic acid cycle.</text>
</comment>
<dbReference type="InterPro" id="IPR002020">
    <property type="entry name" value="Citrate_synthase"/>
</dbReference>
<dbReference type="OrthoDB" id="9800864at2"/>
<evidence type="ECO:0000256" key="2">
    <source>
        <dbReference type="ARBA" id="ARBA00010566"/>
    </source>
</evidence>
<dbReference type="Gene3D" id="1.10.580.10">
    <property type="entry name" value="Citrate Synthase, domain 1"/>
    <property type="match status" value="1"/>
</dbReference>
<proteinExistence type="inferred from homology"/>